<proteinExistence type="predicted"/>
<dbReference type="EMBL" id="JANPWB010000008">
    <property type="protein sequence ID" value="KAJ1167636.1"/>
    <property type="molecule type" value="Genomic_DNA"/>
</dbReference>
<reference evidence="1" key="1">
    <citation type="journal article" date="2022" name="bioRxiv">
        <title>Sequencing and chromosome-scale assembly of the giantPleurodeles waltlgenome.</title>
        <authorList>
            <person name="Brown T."/>
            <person name="Elewa A."/>
            <person name="Iarovenko S."/>
            <person name="Subramanian E."/>
            <person name="Araus A.J."/>
            <person name="Petzold A."/>
            <person name="Susuki M."/>
            <person name="Suzuki K.-i.T."/>
            <person name="Hayashi T."/>
            <person name="Toyoda A."/>
            <person name="Oliveira C."/>
            <person name="Osipova E."/>
            <person name="Leigh N.D."/>
            <person name="Simon A."/>
            <person name="Yun M.H."/>
        </authorList>
    </citation>
    <scope>NUCLEOTIDE SEQUENCE</scope>
    <source>
        <strain evidence="1">20211129_DDA</strain>
        <tissue evidence="1">Liver</tissue>
    </source>
</reference>
<accession>A0AAV7SUH4</accession>
<evidence type="ECO:0000313" key="2">
    <source>
        <dbReference type="Proteomes" id="UP001066276"/>
    </source>
</evidence>
<evidence type="ECO:0000313" key="1">
    <source>
        <dbReference type="EMBL" id="KAJ1167636.1"/>
    </source>
</evidence>
<sequence length="132" mass="14825">MRTLCGDDNRRGIFGEFLREEAHEPVKRDSCHGNERLINNNNVNEALARSEITRALFVSSGRRAPEGWSHAGRHPPAVTLVLYGRVPLEIEICIPRSHRGEHPAHGHGDTDIRLILKGVIVIIRLKAVLIFN</sequence>
<dbReference type="AlphaFoldDB" id="A0AAV7SUH4"/>
<keyword evidence="2" id="KW-1185">Reference proteome</keyword>
<dbReference type="Proteomes" id="UP001066276">
    <property type="component" value="Chromosome 4_2"/>
</dbReference>
<organism evidence="1 2">
    <name type="scientific">Pleurodeles waltl</name>
    <name type="common">Iberian ribbed newt</name>
    <dbReference type="NCBI Taxonomy" id="8319"/>
    <lineage>
        <taxon>Eukaryota</taxon>
        <taxon>Metazoa</taxon>
        <taxon>Chordata</taxon>
        <taxon>Craniata</taxon>
        <taxon>Vertebrata</taxon>
        <taxon>Euteleostomi</taxon>
        <taxon>Amphibia</taxon>
        <taxon>Batrachia</taxon>
        <taxon>Caudata</taxon>
        <taxon>Salamandroidea</taxon>
        <taxon>Salamandridae</taxon>
        <taxon>Pleurodelinae</taxon>
        <taxon>Pleurodeles</taxon>
    </lineage>
</organism>
<protein>
    <submittedName>
        <fullName evidence="1">Uncharacterized protein</fullName>
    </submittedName>
</protein>
<name>A0AAV7SUH4_PLEWA</name>
<gene>
    <name evidence="1" type="ORF">NDU88_008025</name>
</gene>
<comment type="caution">
    <text evidence="1">The sequence shown here is derived from an EMBL/GenBank/DDBJ whole genome shotgun (WGS) entry which is preliminary data.</text>
</comment>